<dbReference type="InterPro" id="IPR000571">
    <property type="entry name" value="Znf_CCCH"/>
</dbReference>
<dbReference type="InParanoid" id="A0A136J4A3"/>
<feature type="compositionally biased region" description="Low complexity" evidence="5">
    <location>
        <begin position="19"/>
        <end position="28"/>
    </location>
</feature>
<feature type="compositionally biased region" description="Basic and acidic residues" evidence="5">
    <location>
        <begin position="392"/>
        <end position="419"/>
    </location>
</feature>
<name>A0A136J4A3_9PEZI</name>
<feature type="compositionally biased region" description="Gly residues" evidence="5">
    <location>
        <begin position="43"/>
        <end position="58"/>
    </location>
</feature>
<dbReference type="STRING" id="196109.A0A136J4A3"/>
<keyword evidence="3 4" id="KW-0862">Zinc</keyword>
<feature type="compositionally biased region" description="Low complexity" evidence="5">
    <location>
        <begin position="73"/>
        <end position="86"/>
    </location>
</feature>
<evidence type="ECO:0000256" key="3">
    <source>
        <dbReference type="ARBA" id="ARBA00022833"/>
    </source>
</evidence>
<dbReference type="PROSITE" id="PS50103">
    <property type="entry name" value="ZF_C3H1"/>
    <property type="match status" value="1"/>
</dbReference>
<keyword evidence="2 4" id="KW-0863">Zinc-finger</keyword>
<dbReference type="InterPro" id="IPR019496">
    <property type="entry name" value="NUFIP1_cons_dom"/>
</dbReference>
<dbReference type="GO" id="GO:0003723">
    <property type="term" value="F:RNA binding"/>
    <property type="evidence" value="ECO:0007669"/>
    <property type="project" value="InterPro"/>
</dbReference>
<sequence>MSNSYPYGPPPPPPPPSAAPSAPYPSYGQTQGYSGGHHHRGGHGGGGHGRGRGGGGYNQGQNRRDYGQPYHDSSSYAQPASSAPAYGGQAPSGYWAGAPQGAPAVPHHGSPPLPASNYHPNYAPQPYGATPQGYQPPYHSQPNTPHYGQAYAPPPHEYSSQQQWAGGAPPYASQHGRGGRDGHHGGRGPPKPEYNAMGPPIRMGFDKPGDQSKSANSYAPPFPPQPYQQPSLPNLPAPVHQPYGGRSQPHHGHNNRGRGGHKNNNNRDNKNRSAHPPNDKARPHGQRPQGDHSQQQKGDHANSKKKKRKTNTLGLTPVDGHQSDEGPEDDEAYMQDYLGQEVPNIPDMAEWIAARKANYPTKARIAEKKASEDAKRAEQAAAAKAATPKVDPMQEKAEKLRRQLERVERKLEKRKREANDEGDEMRVDDEDSDSDDEAPETLSSKKAPNASASGNANNRADPTTHCKYYATGGNCGKKDKCRFVHDPAVRASALEERNMNKGRMTLKQRLILNDKDHEDMQVVKAIVQLRADGRM</sequence>
<dbReference type="GO" id="GO:0000492">
    <property type="term" value="P:box C/D snoRNP assembly"/>
    <property type="evidence" value="ECO:0007669"/>
    <property type="project" value="TreeGrafter"/>
</dbReference>
<organism evidence="7 8">
    <name type="scientific">Microdochium bolleyi</name>
    <dbReference type="NCBI Taxonomy" id="196109"/>
    <lineage>
        <taxon>Eukaryota</taxon>
        <taxon>Fungi</taxon>
        <taxon>Dikarya</taxon>
        <taxon>Ascomycota</taxon>
        <taxon>Pezizomycotina</taxon>
        <taxon>Sordariomycetes</taxon>
        <taxon>Xylariomycetidae</taxon>
        <taxon>Xylariales</taxon>
        <taxon>Microdochiaceae</taxon>
        <taxon>Microdochium</taxon>
    </lineage>
</organism>
<evidence type="ECO:0000256" key="5">
    <source>
        <dbReference type="SAM" id="MobiDB-lite"/>
    </source>
</evidence>
<proteinExistence type="predicted"/>
<dbReference type="EMBL" id="KQ964249">
    <property type="protein sequence ID" value="KXJ92005.1"/>
    <property type="molecule type" value="Genomic_DNA"/>
</dbReference>
<feature type="zinc finger region" description="C3H1-type" evidence="4">
    <location>
        <begin position="460"/>
        <end position="488"/>
    </location>
</feature>
<keyword evidence="1 4" id="KW-0479">Metal-binding</keyword>
<protein>
    <recommendedName>
        <fullName evidence="6">C3H1-type domain-containing protein</fullName>
    </recommendedName>
</protein>
<accession>A0A136J4A3</accession>
<evidence type="ECO:0000313" key="8">
    <source>
        <dbReference type="Proteomes" id="UP000070501"/>
    </source>
</evidence>
<dbReference type="PANTHER" id="PTHR13309:SF0">
    <property type="entry name" value="FMR1-INTERACTING PROTEIN NUFIP1"/>
    <property type="match status" value="1"/>
</dbReference>
<dbReference type="PANTHER" id="PTHR13309">
    <property type="entry name" value="NUCLEAR FRAGILE X MENTAL RETARDATION PROTEIN INTERACTING PROTEIN 1"/>
    <property type="match status" value="1"/>
</dbReference>
<dbReference type="InterPro" id="IPR036855">
    <property type="entry name" value="Znf_CCCH_sf"/>
</dbReference>
<dbReference type="GO" id="GO:0005634">
    <property type="term" value="C:nucleus"/>
    <property type="evidence" value="ECO:0007669"/>
    <property type="project" value="TreeGrafter"/>
</dbReference>
<dbReference type="GO" id="GO:0008270">
    <property type="term" value="F:zinc ion binding"/>
    <property type="evidence" value="ECO:0007669"/>
    <property type="project" value="UniProtKB-KW"/>
</dbReference>
<evidence type="ECO:0000256" key="4">
    <source>
        <dbReference type="PROSITE-ProRule" id="PRU00723"/>
    </source>
</evidence>
<dbReference type="OrthoDB" id="273070at2759"/>
<dbReference type="SUPFAM" id="SSF90229">
    <property type="entry name" value="CCCH zinc finger"/>
    <property type="match status" value="1"/>
</dbReference>
<feature type="domain" description="C3H1-type" evidence="6">
    <location>
        <begin position="460"/>
        <end position="488"/>
    </location>
</feature>
<reference evidence="8" key="1">
    <citation type="submission" date="2016-02" db="EMBL/GenBank/DDBJ databases">
        <title>Draft genome sequence of Microdochium bolleyi, a fungal endophyte of beachgrass.</title>
        <authorList>
            <consortium name="DOE Joint Genome Institute"/>
            <person name="David A.S."/>
            <person name="May G."/>
            <person name="Haridas S."/>
            <person name="Lim J."/>
            <person name="Wang M."/>
            <person name="Labutti K."/>
            <person name="Lipzen A."/>
            <person name="Barry K."/>
            <person name="Grigoriev I.V."/>
        </authorList>
    </citation>
    <scope>NUCLEOTIDE SEQUENCE [LARGE SCALE GENOMIC DNA]</scope>
    <source>
        <strain evidence="8">J235TASD1</strain>
    </source>
</reference>
<evidence type="ECO:0000256" key="1">
    <source>
        <dbReference type="ARBA" id="ARBA00022723"/>
    </source>
</evidence>
<dbReference type="Gene3D" id="4.10.1000.10">
    <property type="entry name" value="Zinc finger, CCCH-type"/>
    <property type="match status" value="1"/>
</dbReference>
<feature type="compositionally biased region" description="Basic and acidic residues" evidence="5">
    <location>
        <begin position="366"/>
        <end position="378"/>
    </location>
</feature>
<feature type="compositionally biased region" description="Basic and acidic residues" evidence="5">
    <location>
        <begin position="265"/>
        <end position="282"/>
    </location>
</feature>
<evidence type="ECO:0000259" key="6">
    <source>
        <dbReference type="PROSITE" id="PS50103"/>
    </source>
</evidence>
<dbReference type="Proteomes" id="UP000070501">
    <property type="component" value="Unassembled WGS sequence"/>
</dbReference>
<feature type="region of interest" description="Disordered" evidence="5">
    <location>
        <begin position="1"/>
        <end position="334"/>
    </location>
</feature>
<feature type="region of interest" description="Disordered" evidence="5">
    <location>
        <begin position="366"/>
        <end position="464"/>
    </location>
</feature>
<evidence type="ECO:0000313" key="7">
    <source>
        <dbReference type="EMBL" id="KXJ92005.1"/>
    </source>
</evidence>
<dbReference type="InterPro" id="IPR039136">
    <property type="entry name" value="NUFIP1-like"/>
</dbReference>
<feature type="compositionally biased region" description="Basic residues" evidence="5">
    <location>
        <begin position="248"/>
        <end position="261"/>
    </location>
</feature>
<feature type="compositionally biased region" description="Acidic residues" evidence="5">
    <location>
        <begin position="420"/>
        <end position="439"/>
    </location>
</feature>
<evidence type="ECO:0000256" key="2">
    <source>
        <dbReference type="ARBA" id="ARBA00022771"/>
    </source>
</evidence>
<feature type="compositionally biased region" description="Low complexity" evidence="5">
    <location>
        <begin position="444"/>
        <end position="458"/>
    </location>
</feature>
<dbReference type="Pfam" id="PF10453">
    <property type="entry name" value="NUFIP1"/>
    <property type="match status" value="1"/>
</dbReference>
<gene>
    <name evidence="7" type="ORF">Micbo1qcDRAFT_58952</name>
</gene>
<keyword evidence="8" id="KW-1185">Reference proteome</keyword>
<feature type="compositionally biased region" description="Pro residues" evidence="5">
    <location>
        <begin position="7"/>
        <end position="18"/>
    </location>
</feature>
<dbReference type="AlphaFoldDB" id="A0A136J4A3"/>